<protein>
    <submittedName>
        <fullName evidence="3">NADH dehydrogenase subunit 6</fullName>
    </submittedName>
</protein>
<dbReference type="EMBL" id="KM067269">
    <property type="protein sequence ID" value="AIK25768.1"/>
    <property type="molecule type" value="Genomic_DNA"/>
</dbReference>
<feature type="signal peptide" evidence="2">
    <location>
        <begin position="1"/>
        <end position="16"/>
    </location>
</feature>
<geneLocation type="mitochondrion" evidence="3"/>
<feature type="transmembrane region" description="Helical" evidence="1">
    <location>
        <begin position="80"/>
        <end position="98"/>
    </location>
</feature>
<dbReference type="CTD" id="4541"/>
<feature type="chain" id="PRO_5001716946" evidence="2">
    <location>
        <begin position="17"/>
        <end position="158"/>
    </location>
</feature>
<keyword evidence="1" id="KW-0812">Transmembrane</keyword>
<proteinExistence type="predicted"/>
<feature type="transmembrane region" description="Helical" evidence="1">
    <location>
        <begin position="26"/>
        <end position="45"/>
    </location>
</feature>
<keyword evidence="1" id="KW-1133">Transmembrane helix</keyword>
<accession>A0A076VA16</accession>
<organism evidence="3">
    <name type="scientific">Paragyrodactylus variegatus</name>
    <dbReference type="NCBI Taxonomy" id="1415179"/>
    <lineage>
        <taxon>Eukaryota</taxon>
        <taxon>Metazoa</taxon>
        <taxon>Spiralia</taxon>
        <taxon>Lophotrochozoa</taxon>
        <taxon>Platyhelminthes</taxon>
        <taxon>Monogenea</taxon>
        <taxon>Monopisthocotylea</taxon>
        <taxon>Gyrodactylidea</taxon>
        <taxon>Gyrodactylidae</taxon>
        <taxon>Paragyrodactylus</taxon>
    </lineage>
</organism>
<feature type="transmembrane region" description="Helical" evidence="1">
    <location>
        <begin position="52"/>
        <end position="74"/>
    </location>
</feature>
<keyword evidence="3" id="KW-0496">Mitochondrion</keyword>
<evidence type="ECO:0000256" key="1">
    <source>
        <dbReference type="SAM" id="Phobius"/>
    </source>
</evidence>
<reference evidence="3" key="1">
    <citation type="journal article" date="2014" name="Parasit. Vectors">
        <title>The mitochondrial genome of Paragyrodactylus variegatus (Platyhelminthes: Monogenea): differences in major non-coding region and gene order compared to Gyrodactylus.</title>
        <authorList>
            <person name="Ye F."/>
            <person name="King S.D."/>
            <person name="Cone D.K."/>
            <person name="You P."/>
        </authorList>
    </citation>
    <scope>NUCLEOTIDE SEQUENCE</scope>
</reference>
<evidence type="ECO:0000313" key="3">
    <source>
        <dbReference type="EMBL" id="AIK25768.1"/>
    </source>
</evidence>
<dbReference type="AlphaFoldDB" id="A0A076VA16"/>
<dbReference type="GeneID" id="20160624"/>
<feature type="transmembrane region" description="Helical" evidence="1">
    <location>
        <begin position="131"/>
        <end position="150"/>
    </location>
</feature>
<keyword evidence="2" id="KW-0732">Signal</keyword>
<name>A0A076VA16_9PLAT</name>
<sequence>MLIFSFLSLFIFVCCSYNVFVSSGSYCLFLVSLSVISSILVLLLNNSFWYSLILLIIYIGGVYVLLLFVSIYSYNSFSYSNTYFIFFISVSFYIYFIFNYLNNSFIILNFSPLLVSLNESLELVSSNNWESYLFILLFILFSFFIFSFVFTNNSNYIR</sequence>
<gene>
    <name evidence="3" type="primary">ND6</name>
</gene>
<dbReference type="RefSeq" id="YP_009054580.1">
    <property type="nucleotide sequence ID" value="NC_024754.1"/>
</dbReference>
<keyword evidence="1" id="KW-0472">Membrane</keyword>
<evidence type="ECO:0000256" key="2">
    <source>
        <dbReference type="SAM" id="SignalP"/>
    </source>
</evidence>